<dbReference type="Pfam" id="PF11860">
    <property type="entry name" value="Muramidase"/>
    <property type="match status" value="1"/>
</dbReference>
<accession>X7F1M5</accession>
<dbReference type="EMBL" id="JAME01000070">
    <property type="protein sequence ID" value="ETX26643.1"/>
    <property type="molecule type" value="Genomic_DNA"/>
</dbReference>
<evidence type="ECO:0000313" key="4">
    <source>
        <dbReference type="Proteomes" id="UP000023430"/>
    </source>
</evidence>
<dbReference type="PATRIC" id="fig|1449351.3.peg.4455"/>
<dbReference type="AlphaFoldDB" id="X7F1M5"/>
<dbReference type="InterPro" id="IPR002477">
    <property type="entry name" value="Peptidoglycan-bd-like"/>
</dbReference>
<dbReference type="OrthoDB" id="1523598at2"/>
<dbReference type="SUPFAM" id="SSF47090">
    <property type="entry name" value="PGBD-like"/>
    <property type="match status" value="1"/>
</dbReference>
<dbReference type="Proteomes" id="UP000023430">
    <property type="component" value="Unassembled WGS sequence"/>
</dbReference>
<feature type="domain" description="N-acetylmuramidase" evidence="2">
    <location>
        <begin position="81"/>
        <end position="244"/>
    </location>
</feature>
<dbReference type="RefSeq" id="WP_156943959.1">
    <property type="nucleotide sequence ID" value="NZ_JAME01000070.1"/>
</dbReference>
<keyword evidence="4" id="KW-1185">Reference proteome</keyword>
<dbReference type="InterPro" id="IPR036366">
    <property type="entry name" value="PGBDSf"/>
</dbReference>
<dbReference type="Gene3D" id="1.10.101.10">
    <property type="entry name" value="PGBD-like superfamily/PGBD"/>
    <property type="match status" value="1"/>
</dbReference>
<comment type="caution">
    <text evidence="3">The sequence shown here is derived from an EMBL/GenBank/DDBJ whole genome shotgun (WGS) entry which is preliminary data.</text>
</comment>
<organism evidence="3 4">
    <name type="scientific">Roseivivax isoporae LMG 25204</name>
    <dbReference type="NCBI Taxonomy" id="1449351"/>
    <lineage>
        <taxon>Bacteria</taxon>
        <taxon>Pseudomonadati</taxon>
        <taxon>Pseudomonadota</taxon>
        <taxon>Alphaproteobacteria</taxon>
        <taxon>Rhodobacterales</taxon>
        <taxon>Roseobacteraceae</taxon>
        <taxon>Roseivivax</taxon>
    </lineage>
</organism>
<evidence type="ECO:0000259" key="2">
    <source>
        <dbReference type="Pfam" id="PF11860"/>
    </source>
</evidence>
<gene>
    <name evidence="3" type="ORF">RISW2_21580</name>
</gene>
<dbReference type="STRING" id="1449351.RISW2_21580"/>
<evidence type="ECO:0000259" key="1">
    <source>
        <dbReference type="Pfam" id="PF01471"/>
    </source>
</evidence>
<dbReference type="Pfam" id="PF01471">
    <property type="entry name" value="PG_binding_1"/>
    <property type="match status" value="1"/>
</dbReference>
<protein>
    <submittedName>
        <fullName evidence="3">Uncharacterized protein</fullName>
    </submittedName>
</protein>
<name>X7F1M5_9RHOB</name>
<reference evidence="3 4" key="1">
    <citation type="submission" date="2014-01" db="EMBL/GenBank/DDBJ databases">
        <title>Roseivivax isoporae LMG 25204 Genome Sequencing.</title>
        <authorList>
            <person name="Lai Q."/>
            <person name="Li G."/>
            <person name="Shao Z."/>
        </authorList>
    </citation>
    <scope>NUCLEOTIDE SEQUENCE [LARGE SCALE GENOMIC DNA]</scope>
    <source>
        <strain evidence="3 4">LMG 25204</strain>
    </source>
</reference>
<dbReference type="InterPro" id="IPR024408">
    <property type="entry name" value="Muramidase"/>
</dbReference>
<feature type="domain" description="Peptidoglycan binding-like" evidence="1">
    <location>
        <begin position="6"/>
        <end position="41"/>
    </location>
</feature>
<dbReference type="InterPro" id="IPR036365">
    <property type="entry name" value="PGBD-like_sf"/>
</dbReference>
<dbReference type="eggNOG" id="COG3409">
    <property type="taxonomic scope" value="Bacteria"/>
</dbReference>
<sequence length="257" mass="28484">MTSLNRDAVRALQMALTELDFDAGPADGIAGPRTRAAIDEFLAARRAPAEVPPVRFAGAAKPLDDIDLPRIGAMIGVGEDELHAVMDVEARGSGFDSEGRLAMLFEPHVFYRELGPGPARDRAVAQGLAYAKWRRNYPKDSYPRLRAAMAIYEEAALRSASWGLGQIMGFNAEMIGYPTARAMVEDMVDDEERHLEAMVSYIVAAGLDDELRRKDWRGFARGYNGPGYATHDYHGRLHRAFLRWDKIPDTPYEEAAA</sequence>
<evidence type="ECO:0000313" key="3">
    <source>
        <dbReference type="EMBL" id="ETX26643.1"/>
    </source>
</evidence>
<proteinExistence type="predicted"/>